<evidence type="ECO:0000313" key="2">
    <source>
        <dbReference type="EMBL" id="SIO13273.1"/>
    </source>
</evidence>
<proteinExistence type="predicted"/>
<dbReference type="InterPro" id="IPR027598">
    <property type="entry name" value="Amphi-Trp_dom"/>
</dbReference>
<dbReference type="RefSeq" id="WP_074216719.1">
    <property type="nucleotide sequence ID" value="NZ_FSRG01000005.1"/>
</dbReference>
<accession>A0A1N6H0F1</accession>
<organism evidence="2 3">
    <name type="scientific">Halodesulfovibrio marinisediminis DSM 17456</name>
    <dbReference type="NCBI Taxonomy" id="1121457"/>
    <lineage>
        <taxon>Bacteria</taxon>
        <taxon>Pseudomonadati</taxon>
        <taxon>Thermodesulfobacteriota</taxon>
        <taxon>Desulfovibrionia</taxon>
        <taxon>Desulfovibrionales</taxon>
        <taxon>Desulfovibrionaceae</taxon>
        <taxon>Halodesulfovibrio</taxon>
    </lineage>
</organism>
<dbReference type="STRING" id="1121457.SAMN02745161_1928"/>
<feature type="region of interest" description="Disordered" evidence="1">
    <location>
        <begin position="259"/>
        <end position="283"/>
    </location>
</feature>
<reference evidence="3" key="1">
    <citation type="submission" date="2016-11" db="EMBL/GenBank/DDBJ databases">
        <authorList>
            <person name="Varghese N."/>
            <person name="Submissions S."/>
        </authorList>
    </citation>
    <scope>NUCLEOTIDE SEQUENCE [LARGE SCALE GENOMIC DNA]</scope>
    <source>
        <strain evidence="3">DSM 17456</strain>
    </source>
</reference>
<dbReference type="Proteomes" id="UP000184694">
    <property type="component" value="Unassembled WGS sequence"/>
</dbReference>
<dbReference type="NCBIfam" id="TIGR04354">
    <property type="entry name" value="amphi-Trp"/>
    <property type="match status" value="1"/>
</dbReference>
<feature type="compositionally biased region" description="Basic and acidic residues" evidence="1">
    <location>
        <begin position="259"/>
        <end position="274"/>
    </location>
</feature>
<evidence type="ECO:0000313" key="3">
    <source>
        <dbReference type="Proteomes" id="UP000184694"/>
    </source>
</evidence>
<gene>
    <name evidence="2" type="ORF">SAMN02745161_1928</name>
</gene>
<protein>
    <submittedName>
        <fullName evidence="2">Amphi-Trp domain-containing protein</fullName>
    </submittedName>
</protein>
<dbReference type="AlphaFoldDB" id="A0A1N6H0F1"/>
<sequence length="354" mass="41151">MEKNKIYISGKMPCPLAVSHVECFLDGLRSGTVIIEEGNKKLLLHPNTEIDINIEARTKHDKQHLVISLSWDTPDVTKEEFHPHAAYHAPRERRTGPVGDVIRHAHMHGPEHHDDDFFWHDADPYAEHPHEHDEHGFHSHYHCHGKDEHKLCHTHEHAEGHHELLQPRGCCEDRAHVPHRGCCAEHNYGIDLPEHHWHKHETHGHQYDTGEYYRQPTHTPLGYGRYVHGYKGCCEGIEHTPHPGCCAEHNYGMEMKKPEEKRYEEAGPPEREEPAPTGMPARRFPSSIQGAGYKIRHGRRSAFFDHKHPQHFASHRMFHGVQTHHKPHGKGENYHRKSHSAFLKELQREARKEK</sequence>
<evidence type="ECO:0000256" key="1">
    <source>
        <dbReference type="SAM" id="MobiDB-lite"/>
    </source>
</evidence>
<dbReference type="EMBL" id="FSRG01000005">
    <property type="protein sequence ID" value="SIO13273.1"/>
    <property type="molecule type" value="Genomic_DNA"/>
</dbReference>
<name>A0A1N6H0F1_9BACT</name>
<keyword evidence="3" id="KW-1185">Reference proteome</keyword>
<dbReference type="OrthoDB" id="5459757at2"/>